<dbReference type="Pfam" id="PF13416">
    <property type="entry name" value="SBP_bac_8"/>
    <property type="match status" value="1"/>
</dbReference>
<evidence type="ECO:0000256" key="4">
    <source>
        <dbReference type="SAM" id="SignalP"/>
    </source>
</evidence>
<accession>G8QV55</accession>
<evidence type="ECO:0000313" key="6">
    <source>
        <dbReference type="Proteomes" id="UP000005632"/>
    </source>
</evidence>
<dbReference type="OrthoDB" id="9795467at2"/>
<dbReference type="Proteomes" id="UP000005632">
    <property type="component" value="Chromosome"/>
</dbReference>
<evidence type="ECO:0000256" key="1">
    <source>
        <dbReference type="ARBA" id="ARBA00008520"/>
    </source>
</evidence>
<proteinExistence type="inferred from homology"/>
<dbReference type="InterPro" id="IPR006059">
    <property type="entry name" value="SBP"/>
</dbReference>
<dbReference type="AlphaFoldDB" id="G8QV55"/>
<dbReference type="GO" id="GO:1901982">
    <property type="term" value="F:maltose binding"/>
    <property type="evidence" value="ECO:0007669"/>
    <property type="project" value="TreeGrafter"/>
</dbReference>
<dbReference type="GO" id="GO:0055052">
    <property type="term" value="C:ATP-binding cassette (ABC) transporter complex, substrate-binding subunit-containing"/>
    <property type="evidence" value="ECO:0007669"/>
    <property type="project" value="TreeGrafter"/>
</dbReference>
<dbReference type="EMBL" id="CP003155">
    <property type="protein sequence ID" value="AEV29291.1"/>
    <property type="molecule type" value="Genomic_DNA"/>
</dbReference>
<dbReference type="HOGENOM" id="CLU_031285_3_1_12"/>
<dbReference type="Gene3D" id="3.40.190.10">
    <property type="entry name" value="Periplasmic binding protein-like II"/>
    <property type="match status" value="2"/>
</dbReference>
<keyword evidence="2" id="KW-0813">Transport</keyword>
<evidence type="ECO:0000256" key="3">
    <source>
        <dbReference type="ARBA" id="ARBA00022729"/>
    </source>
</evidence>
<dbReference type="PANTHER" id="PTHR30061">
    <property type="entry name" value="MALTOSE-BINDING PERIPLASMIC PROTEIN"/>
    <property type="match status" value="1"/>
</dbReference>
<gene>
    <name evidence="5" type="ordered locus">SpiGrapes_1480</name>
</gene>
<sequence>MKKITLVFMCLLLAVSMAFSNGSVESKIAPVANDPIEITFWHALGDAKRQGWIQQRVDEFNASQTKYKVVQEAKGSYRDTLQAAILADKQGKAPNLVHIFEVGSQLAYDSGIFMPVSEIGTFDTSDYISPVLNYYTIGGKVNSIPFNSSSPVLYINSDKLVAAGYSADYVPETFEDMIKVIKTARARNVEGANITFALHGWYFEQWMAEQGAPLVNNDNGRSGRATEVNLTSPAAIVIGNFLSTLGKEKLYSYTGKFEDWDGSDAIFVGNRSIFHITSTADLGNIANAVKGTFNMTVGKLPIPAGSNRNGTVIGGGSVWVTKNHTPEELEGARDFTLYMTNTENMVSWHKLTGYYPVRNSSVEMLNSEGWFDSNAKQVVAFNQLLTTIPNSATAGALAGILLDNRTIMEQAMQKILQGSEVTGALSEAKVLADAKLKEYNANF</sequence>
<organism evidence="5 6">
    <name type="scientific">Sphaerochaeta pleomorpha (strain ATCC BAA-1885 / DSM 22778 / Grapes)</name>
    <dbReference type="NCBI Taxonomy" id="158190"/>
    <lineage>
        <taxon>Bacteria</taxon>
        <taxon>Pseudomonadati</taxon>
        <taxon>Spirochaetota</taxon>
        <taxon>Spirochaetia</taxon>
        <taxon>Spirochaetales</taxon>
        <taxon>Sphaerochaetaceae</taxon>
        <taxon>Sphaerochaeta</taxon>
    </lineage>
</organism>
<dbReference type="GO" id="GO:0042956">
    <property type="term" value="P:maltodextrin transmembrane transport"/>
    <property type="evidence" value="ECO:0007669"/>
    <property type="project" value="TreeGrafter"/>
</dbReference>
<dbReference type="SUPFAM" id="SSF53850">
    <property type="entry name" value="Periplasmic binding protein-like II"/>
    <property type="match status" value="1"/>
</dbReference>
<dbReference type="eggNOG" id="COG1653">
    <property type="taxonomic scope" value="Bacteria"/>
</dbReference>
<keyword evidence="3 4" id="KW-0732">Signal</keyword>
<keyword evidence="5" id="KW-0762">Sugar transport</keyword>
<protein>
    <submittedName>
        <fullName evidence="5">ABC-type sugar transport system, periplasmic component</fullName>
    </submittedName>
</protein>
<evidence type="ECO:0000256" key="2">
    <source>
        <dbReference type="ARBA" id="ARBA00022448"/>
    </source>
</evidence>
<name>G8QV55_SPHPG</name>
<keyword evidence="6" id="KW-1185">Reference proteome</keyword>
<dbReference type="GO" id="GO:0015768">
    <property type="term" value="P:maltose transport"/>
    <property type="evidence" value="ECO:0007669"/>
    <property type="project" value="TreeGrafter"/>
</dbReference>
<comment type="similarity">
    <text evidence="1">Belongs to the bacterial solute-binding protein 1 family.</text>
</comment>
<dbReference type="KEGG" id="sgp:SpiGrapes_1480"/>
<feature type="chain" id="PRO_5003514304" evidence="4">
    <location>
        <begin position="21"/>
        <end position="443"/>
    </location>
</feature>
<reference evidence="5 6" key="1">
    <citation type="submission" date="2011-11" db="EMBL/GenBank/DDBJ databases">
        <title>Complete sequence of Spirochaeta sp. grapes.</title>
        <authorList>
            <consortium name="US DOE Joint Genome Institute"/>
            <person name="Lucas S."/>
            <person name="Han J."/>
            <person name="Lapidus A."/>
            <person name="Cheng J.-F."/>
            <person name="Goodwin L."/>
            <person name="Pitluck S."/>
            <person name="Peters L."/>
            <person name="Ovchinnikova G."/>
            <person name="Munk A.C."/>
            <person name="Detter J.C."/>
            <person name="Han C."/>
            <person name="Tapia R."/>
            <person name="Land M."/>
            <person name="Hauser L."/>
            <person name="Kyrpides N."/>
            <person name="Ivanova N."/>
            <person name="Pagani I."/>
            <person name="Ritalahtilisa K."/>
            <person name="Loeffler F."/>
            <person name="Woyke T."/>
        </authorList>
    </citation>
    <scope>NUCLEOTIDE SEQUENCE [LARGE SCALE GENOMIC DNA]</scope>
    <source>
        <strain evidence="6">ATCC BAA-1885 / DSM 22778 / Grapes</strain>
    </source>
</reference>
<feature type="signal peptide" evidence="4">
    <location>
        <begin position="1"/>
        <end position="20"/>
    </location>
</feature>
<dbReference type="RefSeq" id="WP_014270139.1">
    <property type="nucleotide sequence ID" value="NC_016633.1"/>
</dbReference>
<evidence type="ECO:0000313" key="5">
    <source>
        <dbReference type="EMBL" id="AEV29291.1"/>
    </source>
</evidence>
<dbReference type="PANTHER" id="PTHR30061:SF50">
    <property type="entry name" value="MALTOSE_MALTODEXTRIN-BINDING PERIPLASMIC PROTEIN"/>
    <property type="match status" value="1"/>
</dbReference>
<dbReference type="STRING" id="158190.SpiGrapes_1480"/>